<evidence type="ECO:0000313" key="11">
    <source>
        <dbReference type="Proteomes" id="UP000622687"/>
    </source>
</evidence>
<evidence type="ECO:0000256" key="3">
    <source>
        <dbReference type="ARBA" id="ARBA00022679"/>
    </source>
</evidence>
<dbReference type="InterPro" id="IPR011639">
    <property type="entry name" value="MethylTrfase_TaqI-like_dom"/>
</dbReference>
<dbReference type="SUPFAM" id="SSF116734">
    <property type="entry name" value="DNA methylase specificity domain"/>
    <property type="match status" value="1"/>
</dbReference>
<dbReference type="InterPro" id="IPR029063">
    <property type="entry name" value="SAM-dependent_MTases_sf"/>
</dbReference>
<sequence length="588" mass="69225">MDGKHDNTVVMGEEYEKHIDLKVRKDYGRFYTPEFIVTYIIENTMNNIDIIENPFVKILDPSCGSGYFLIKVYDILMDKFLKSLLMLNKKYYYDEFVIYINNSELKVKGKDYWCSKNIHYHIIKNCIFGSDIDINAVELAKINLSSKSKSSIYIEPNIICCDSLIKWEEDYNLDSITETNDKAFLCEYIDIEGNLKKKELNCNEVKELTSICEFWSNKYDYVIGNPPWVSLSRKHKGDIEEKLVNYYINKYNGNFYLPNLYEYFIKRSFRLIKDGGVIGFIIPDRLAKNLQYKSVRKEILSNYNLLNLTFEIKFPNINTDTMVFIAEKKYCQDNKIRINVFNKRNYCINQKEYLKNINYEFSYEDSNNYRSIKNKIEKESEYLGDISSTFTGFIGDSKKITKERVSDSQTEILKGENIARYNILKTYYYEFLPENIKGGTKDLSKLSSTSKIIIRKTGNKIIAALDTKGYIIEQSLYGLIKLDNKYLYKYILAILNSKLAQWYYLNFLVTNLNSTPQIKKYNLDKIPIKKCNIDKQKDIEKMIDSLMIAIKHDAAECICKIEEQLNTEIFNLYKIDSHERKIINKIRA</sequence>
<dbReference type="Pfam" id="PF07669">
    <property type="entry name" value="Eco57I"/>
    <property type="match status" value="1"/>
</dbReference>
<comment type="catalytic activity">
    <reaction evidence="7">
        <text>a 2'-deoxyadenosine in DNA + S-adenosyl-L-methionine = an N(6)-methyl-2'-deoxyadenosine in DNA + S-adenosyl-L-homocysteine + H(+)</text>
        <dbReference type="Rhea" id="RHEA:15197"/>
        <dbReference type="Rhea" id="RHEA-COMP:12418"/>
        <dbReference type="Rhea" id="RHEA-COMP:12419"/>
        <dbReference type="ChEBI" id="CHEBI:15378"/>
        <dbReference type="ChEBI" id="CHEBI:57856"/>
        <dbReference type="ChEBI" id="CHEBI:59789"/>
        <dbReference type="ChEBI" id="CHEBI:90615"/>
        <dbReference type="ChEBI" id="CHEBI:90616"/>
        <dbReference type="EC" id="2.1.1.72"/>
    </reaction>
</comment>
<evidence type="ECO:0000313" key="10">
    <source>
        <dbReference type="EMBL" id="MBI6872811.1"/>
    </source>
</evidence>
<gene>
    <name evidence="10" type="ORF">I6U51_08795</name>
</gene>
<dbReference type="InterPro" id="IPR023135">
    <property type="entry name" value="N6_DNA_MeTrfase_TaqI_C"/>
</dbReference>
<dbReference type="PANTHER" id="PTHR33841:SF6">
    <property type="entry name" value="TYPE II METHYLTRANSFERASE M.HINDII"/>
    <property type="match status" value="1"/>
</dbReference>
<evidence type="ECO:0000256" key="7">
    <source>
        <dbReference type="ARBA" id="ARBA00047942"/>
    </source>
</evidence>
<dbReference type="EC" id="2.1.1.72" evidence="1"/>
<dbReference type="EMBL" id="JAEEGB010000008">
    <property type="protein sequence ID" value="MBI6872811.1"/>
    <property type="molecule type" value="Genomic_DNA"/>
</dbReference>
<dbReference type="InterPro" id="IPR050953">
    <property type="entry name" value="N4_N6_ade-DNA_methylase"/>
</dbReference>
<dbReference type="Proteomes" id="UP000622687">
    <property type="component" value="Unassembled WGS sequence"/>
</dbReference>
<dbReference type="SUPFAM" id="SSF53335">
    <property type="entry name" value="S-adenosyl-L-methionine-dependent methyltransferases"/>
    <property type="match status" value="1"/>
</dbReference>
<accession>A0A934HQW6</accession>
<keyword evidence="4" id="KW-0949">S-adenosyl-L-methionine</keyword>
<dbReference type="InterPro" id="IPR025931">
    <property type="entry name" value="TaqI_C"/>
</dbReference>
<dbReference type="Gene3D" id="3.90.220.10">
    <property type="entry name" value="Adenine-n6-DNA-methyltransferase Taqi, Chain A, domain 2"/>
    <property type="match status" value="1"/>
</dbReference>
<protein>
    <recommendedName>
        <fullName evidence="1">site-specific DNA-methyltransferase (adenine-specific)</fullName>
        <ecNumber evidence="1">2.1.1.72</ecNumber>
    </recommendedName>
</protein>
<dbReference type="RefSeq" id="WP_211142304.1">
    <property type="nucleotide sequence ID" value="NZ_JAEEGB010000008.1"/>
</dbReference>
<feature type="domain" description="TaqI-like C-terminal specificity" evidence="9">
    <location>
        <begin position="411"/>
        <end position="528"/>
    </location>
</feature>
<keyword evidence="2 10" id="KW-0489">Methyltransferase</keyword>
<name>A0A934HQW6_9CLOT</name>
<dbReference type="GO" id="GO:0009007">
    <property type="term" value="F:site-specific DNA-methyltransferase (adenine-specific) activity"/>
    <property type="evidence" value="ECO:0007669"/>
    <property type="project" value="UniProtKB-EC"/>
</dbReference>
<keyword evidence="3" id="KW-0808">Transferase</keyword>
<dbReference type="Gene3D" id="3.40.50.150">
    <property type="entry name" value="Vaccinia Virus protein VP39"/>
    <property type="match status" value="1"/>
</dbReference>
<keyword evidence="5" id="KW-0680">Restriction system</keyword>
<evidence type="ECO:0000256" key="4">
    <source>
        <dbReference type="ARBA" id="ARBA00022691"/>
    </source>
</evidence>
<keyword evidence="6" id="KW-0238">DNA-binding</keyword>
<comment type="caution">
    <text evidence="10">The sequence shown here is derived from an EMBL/GenBank/DDBJ whole genome shotgun (WGS) entry which is preliminary data.</text>
</comment>
<evidence type="ECO:0000256" key="2">
    <source>
        <dbReference type="ARBA" id="ARBA00022603"/>
    </source>
</evidence>
<evidence type="ECO:0000259" key="9">
    <source>
        <dbReference type="Pfam" id="PF12950"/>
    </source>
</evidence>
<organism evidence="10 11">
    <name type="scientific">Clostridium aciditolerans</name>
    <dbReference type="NCBI Taxonomy" id="339861"/>
    <lineage>
        <taxon>Bacteria</taxon>
        <taxon>Bacillati</taxon>
        <taxon>Bacillota</taxon>
        <taxon>Clostridia</taxon>
        <taxon>Eubacteriales</taxon>
        <taxon>Clostridiaceae</taxon>
        <taxon>Clostridium</taxon>
    </lineage>
</organism>
<dbReference type="Pfam" id="PF12950">
    <property type="entry name" value="TaqI_C"/>
    <property type="match status" value="1"/>
</dbReference>
<keyword evidence="11" id="KW-1185">Reference proteome</keyword>
<dbReference type="InterPro" id="IPR002052">
    <property type="entry name" value="DNA_methylase_N6_adenine_CS"/>
</dbReference>
<evidence type="ECO:0000256" key="5">
    <source>
        <dbReference type="ARBA" id="ARBA00022747"/>
    </source>
</evidence>
<evidence type="ECO:0000256" key="6">
    <source>
        <dbReference type="ARBA" id="ARBA00023125"/>
    </source>
</evidence>
<evidence type="ECO:0000259" key="8">
    <source>
        <dbReference type="Pfam" id="PF07669"/>
    </source>
</evidence>
<dbReference type="AlphaFoldDB" id="A0A934HQW6"/>
<reference evidence="10" key="1">
    <citation type="submission" date="2020-12" db="EMBL/GenBank/DDBJ databases">
        <title>Clostridium thailandense sp. nov., a novel acetogenic bacterium isolated from peat land soil in Thailand.</title>
        <authorList>
            <person name="Chaikitkaew S."/>
            <person name="Birkeland N.K."/>
        </authorList>
    </citation>
    <scope>NUCLEOTIDE SEQUENCE</scope>
    <source>
        <strain evidence="10">DSM 17425</strain>
    </source>
</reference>
<feature type="domain" description="Type II methyltransferase M.TaqI-like" evidence="8">
    <location>
        <begin position="125"/>
        <end position="308"/>
    </location>
</feature>
<proteinExistence type="predicted"/>
<dbReference type="PROSITE" id="PS00092">
    <property type="entry name" value="N6_MTASE"/>
    <property type="match status" value="1"/>
</dbReference>
<dbReference type="GO" id="GO:0003677">
    <property type="term" value="F:DNA binding"/>
    <property type="evidence" value="ECO:0007669"/>
    <property type="project" value="UniProtKB-KW"/>
</dbReference>
<dbReference type="PRINTS" id="PR00507">
    <property type="entry name" value="N12N6MTFRASE"/>
</dbReference>
<dbReference type="PANTHER" id="PTHR33841">
    <property type="entry name" value="DNA METHYLTRANSFERASE YEEA-RELATED"/>
    <property type="match status" value="1"/>
</dbReference>
<dbReference type="GO" id="GO:0032259">
    <property type="term" value="P:methylation"/>
    <property type="evidence" value="ECO:0007669"/>
    <property type="project" value="UniProtKB-KW"/>
</dbReference>
<evidence type="ECO:0000256" key="1">
    <source>
        <dbReference type="ARBA" id="ARBA00011900"/>
    </source>
</evidence>
<dbReference type="GO" id="GO:0009307">
    <property type="term" value="P:DNA restriction-modification system"/>
    <property type="evidence" value="ECO:0007669"/>
    <property type="project" value="UniProtKB-KW"/>
</dbReference>